<feature type="repeat" description="RCC1" evidence="3">
    <location>
        <begin position="62"/>
        <end position="114"/>
    </location>
</feature>
<dbReference type="Proteomes" id="UP000319731">
    <property type="component" value="Unassembled WGS sequence"/>
</dbReference>
<evidence type="ECO:0000256" key="2">
    <source>
        <dbReference type="ARBA" id="ARBA00022737"/>
    </source>
</evidence>
<dbReference type="Gene3D" id="2.130.10.30">
    <property type="entry name" value="Regulator of chromosome condensation 1/beta-lactamase-inhibitor protein II"/>
    <property type="match status" value="1"/>
</dbReference>
<protein>
    <recommendedName>
        <fullName evidence="5">RCC1-like domain-containing protein</fullName>
    </recommendedName>
</protein>
<dbReference type="InterPro" id="IPR000408">
    <property type="entry name" value="Reg_chr_condens"/>
</dbReference>
<dbReference type="OrthoDB" id="61110at2759"/>
<proteinExistence type="predicted"/>
<sequence length="472" mass="50832">MSRELRKRKAEQPAPSTPPPPAANGRTKSGSSKYNHKDEPVASPPRKQKTAKMITHPPTTTGQVWVVGSGDCGQLGLGPDVTEREKPAQVKFFEEKRPVMIAAGGLHNIVLTANNKLFSWGCNDHFALGRVTDSEGPRWDSEPGEVEGLDEAVITKIVCGDNCSAALTRDGNVYIWGTFRDSMGIFGATKETSIQKTPLKLQGLHDVMDIAAGSNHMIAITDDGKLWSWGIGEQGQLGRRLAVRQIVSSSLVPRSMTFKAPHASDKKFVGAFCGSYHTHFIPNTGRTCGVGLNQYGQIGDGSSDNTEEPVEVLAVPKVVGGAAGEHHSLFLDDQGRLWATGRNDSGQLGYTTPVSDAAGNIDPTNAQTDRSIIPHLVDFSAYGETPPKITSVSAGTFFSVALSDEETNNLYTWGYGEMGQLCNPGVDDDVLRPFRTNLNNRKVLMVSAGGQHTLMLLAPKDLEAQIQNMHVA</sequence>
<dbReference type="SUPFAM" id="SSF50985">
    <property type="entry name" value="RCC1/BLIP-II"/>
    <property type="match status" value="1"/>
</dbReference>
<feature type="repeat" description="RCC1" evidence="3">
    <location>
        <begin position="335"/>
        <end position="405"/>
    </location>
</feature>
<keyword evidence="1" id="KW-0344">Guanine-nucleotide releasing factor</keyword>
<organism evidence="6 7">
    <name type="scientific">Synchytrium microbalum</name>
    <dbReference type="NCBI Taxonomy" id="1806994"/>
    <lineage>
        <taxon>Eukaryota</taxon>
        <taxon>Fungi</taxon>
        <taxon>Fungi incertae sedis</taxon>
        <taxon>Chytridiomycota</taxon>
        <taxon>Chytridiomycota incertae sedis</taxon>
        <taxon>Chytridiomycetes</taxon>
        <taxon>Synchytriales</taxon>
        <taxon>Synchytriaceae</taxon>
        <taxon>Synchytrium</taxon>
    </lineage>
</organism>
<feature type="repeat" description="RCC1" evidence="3">
    <location>
        <begin position="224"/>
        <end position="284"/>
    </location>
</feature>
<feature type="repeat" description="RCC1" evidence="3">
    <location>
        <begin position="285"/>
        <end position="334"/>
    </location>
</feature>
<reference evidence="6 7" key="1">
    <citation type="journal article" date="2019" name="Sci. Rep.">
        <title>Comparative genomics of chytrid fungi reveal insights into the obligate biotrophic and pathogenic lifestyle of Synchytrium endobioticum.</title>
        <authorList>
            <person name="van de Vossenberg B.T.L.H."/>
            <person name="Warris S."/>
            <person name="Nguyen H.D.T."/>
            <person name="van Gent-Pelzer M.P.E."/>
            <person name="Joly D.L."/>
            <person name="van de Geest H.C."/>
            <person name="Bonants P.J.M."/>
            <person name="Smith D.S."/>
            <person name="Levesque C.A."/>
            <person name="van der Lee T.A.J."/>
        </authorList>
    </citation>
    <scope>NUCLEOTIDE SEQUENCE [LARGE SCALE GENOMIC DNA]</scope>
    <source>
        <strain evidence="6 7">JEL517</strain>
    </source>
</reference>
<dbReference type="GeneID" id="42005693"/>
<dbReference type="STRING" id="1806994.A0A507C4R9"/>
<gene>
    <name evidence="6" type="ORF">SmJEL517_g04468</name>
</gene>
<feature type="repeat" description="RCC1" evidence="3">
    <location>
        <begin position="115"/>
        <end position="170"/>
    </location>
</feature>
<dbReference type="PANTHER" id="PTHR45982:SF1">
    <property type="entry name" value="REGULATOR OF CHROMOSOME CONDENSATION"/>
    <property type="match status" value="1"/>
</dbReference>
<comment type="caution">
    <text evidence="6">The sequence shown here is derived from an EMBL/GenBank/DDBJ whole genome shotgun (WGS) entry which is preliminary data.</text>
</comment>
<evidence type="ECO:0000256" key="4">
    <source>
        <dbReference type="SAM" id="MobiDB-lite"/>
    </source>
</evidence>
<dbReference type="GO" id="GO:0005737">
    <property type="term" value="C:cytoplasm"/>
    <property type="evidence" value="ECO:0007669"/>
    <property type="project" value="TreeGrafter"/>
</dbReference>
<dbReference type="InterPro" id="IPR051553">
    <property type="entry name" value="Ran_GTPase-activating"/>
</dbReference>
<dbReference type="RefSeq" id="XP_031023633.1">
    <property type="nucleotide sequence ID" value="XM_031170396.1"/>
</dbReference>
<dbReference type="PROSITE" id="PS50012">
    <property type="entry name" value="RCC1_3"/>
    <property type="match status" value="7"/>
</dbReference>
<evidence type="ECO:0000259" key="5">
    <source>
        <dbReference type="Pfam" id="PF25390"/>
    </source>
</evidence>
<dbReference type="AlphaFoldDB" id="A0A507C4R9"/>
<dbReference type="PROSITE" id="PS00626">
    <property type="entry name" value="RCC1_2"/>
    <property type="match status" value="1"/>
</dbReference>
<accession>A0A507C4R9</accession>
<dbReference type="PANTHER" id="PTHR45982">
    <property type="entry name" value="REGULATOR OF CHROMOSOME CONDENSATION"/>
    <property type="match status" value="1"/>
</dbReference>
<feature type="domain" description="RCC1-like" evidence="5">
    <location>
        <begin position="63"/>
        <end position="455"/>
    </location>
</feature>
<feature type="repeat" description="RCC1" evidence="3">
    <location>
        <begin position="171"/>
        <end position="223"/>
    </location>
</feature>
<feature type="region of interest" description="Disordered" evidence="4">
    <location>
        <begin position="1"/>
        <end position="62"/>
    </location>
</feature>
<keyword evidence="2" id="KW-0677">Repeat</keyword>
<evidence type="ECO:0000313" key="7">
    <source>
        <dbReference type="Proteomes" id="UP000319731"/>
    </source>
</evidence>
<dbReference type="InterPro" id="IPR058923">
    <property type="entry name" value="RCC1-like_dom"/>
</dbReference>
<evidence type="ECO:0000256" key="1">
    <source>
        <dbReference type="ARBA" id="ARBA00022658"/>
    </source>
</evidence>
<dbReference type="InterPro" id="IPR009091">
    <property type="entry name" value="RCC1/BLIP-II"/>
</dbReference>
<dbReference type="PROSITE" id="PS00625">
    <property type="entry name" value="RCC1_1"/>
    <property type="match status" value="1"/>
</dbReference>
<evidence type="ECO:0000313" key="6">
    <source>
        <dbReference type="EMBL" id="TPX32425.1"/>
    </source>
</evidence>
<dbReference type="GO" id="GO:0005085">
    <property type="term" value="F:guanyl-nucleotide exchange factor activity"/>
    <property type="evidence" value="ECO:0007669"/>
    <property type="project" value="TreeGrafter"/>
</dbReference>
<feature type="repeat" description="RCC1" evidence="3">
    <location>
        <begin position="408"/>
        <end position="459"/>
    </location>
</feature>
<dbReference type="PRINTS" id="PR00633">
    <property type="entry name" value="RCCNDNSATION"/>
</dbReference>
<name>A0A507C4R9_9FUNG</name>
<keyword evidence="7" id="KW-1185">Reference proteome</keyword>
<evidence type="ECO:0000256" key="3">
    <source>
        <dbReference type="PROSITE-ProRule" id="PRU00235"/>
    </source>
</evidence>
<dbReference type="Pfam" id="PF25390">
    <property type="entry name" value="WD40_RLD"/>
    <property type="match status" value="1"/>
</dbReference>
<dbReference type="EMBL" id="QEAO01000030">
    <property type="protein sequence ID" value="TPX32425.1"/>
    <property type="molecule type" value="Genomic_DNA"/>
</dbReference>